<name>A0ABT1JPC8_ACTCY</name>
<keyword evidence="2" id="KW-0812">Transmembrane</keyword>
<feature type="transmembrane region" description="Helical" evidence="2">
    <location>
        <begin position="210"/>
        <end position="231"/>
    </location>
</feature>
<feature type="domain" description="VanZ-like" evidence="3">
    <location>
        <begin position="46"/>
        <end position="186"/>
    </location>
</feature>
<evidence type="ECO:0000313" key="5">
    <source>
        <dbReference type="Proteomes" id="UP000791080"/>
    </source>
</evidence>
<feature type="transmembrane region" description="Helical" evidence="2">
    <location>
        <begin position="256"/>
        <end position="275"/>
    </location>
</feature>
<keyword evidence="2" id="KW-1133">Transmembrane helix</keyword>
<dbReference type="InterPro" id="IPR053150">
    <property type="entry name" value="Teicoplanin_resist-assoc"/>
</dbReference>
<dbReference type="InterPro" id="IPR006976">
    <property type="entry name" value="VanZ-like"/>
</dbReference>
<gene>
    <name evidence="4" type="ORF">G443_004657</name>
</gene>
<feature type="transmembrane region" description="Helical" evidence="2">
    <location>
        <begin position="324"/>
        <end position="342"/>
    </location>
</feature>
<dbReference type="Pfam" id="PF04892">
    <property type="entry name" value="VanZ"/>
    <property type="match status" value="1"/>
</dbReference>
<organism evidence="4 5">
    <name type="scientific">Actinoalloteichus caeruleus DSM 43889</name>
    <dbReference type="NCBI Taxonomy" id="1120930"/>
    <lineage>
        <taxon>Bacteria</taxon>
        <taxon>Bacillati</taxon>
        <taxon>Actinomycetota</taxon>
        <taxon>Actinomycetes</taxon>
        <taxon>Pseudonocardiales</taxon>
        <taxon>Pseudonocardiaceae</taxon>
        <taxon>Actinoalloteichus</taxon>
        <taxon>Actinoalloteichus cyanogriseus</taxon>
    </lineage>
</organism>
<keyword evidence="2" id="KW-0472">Membrane</keyword>
<dbReference type="Proteomes" id="UP000791080">
    <property type="component" value="Unassembled WGS sequence"/>
</dbReference>
<proteinExistence type="predicted"/>
<evidence type="ECO:0000256" key="1">
    <source>
        <dbReference type="SAM" id="MobiDB-lite"/>
    </source>
</evidence>
<accession>A0ABT1JPC8</accession>
<evidence type="ECO:0000313" key="4">
    <source>
        <dbReference type="EMBL" id="MCP2334387.1"/>
    </source>
</evidence>
<feature type="transmembrane region" description="Helical" evidence="2">
    <location>
        <begin position="6"/>
        <end position="25"/>
    </location>
</feature>
<feature type="transmembrane region" description="Helical" evidence="2">
    <location>
        <begin position="169"/>
        <end position="189"/>
    </location>
</feature>
<evidence type="ECO:0000256" key="2">
    <source>
        <dbReference type="SAM" id="Phobius"/>
    </source>
</evidence>
<evidence type="ECO:0000259" key="3">
    <source>
        <dbReference type="Pfam" id="PF04892"/>
    </source>
</evidence>
<reference evidence="4 5" key="1">
    <citation type="submission" date="2022-06" db="EMBL/GenBank/DDBJ databases">
        <title>Genomic Encyclopedia of Type Strains, Phase I: the one thousand microbial genomes (KMG-I) project.</title>
        <authorList>
            <person name="Kyrpides N."/>
        </authorList>
    </citation>
    <scope>NUCLEOTIDE SEQUENCE [LARGE SCALE GENOMIC DNA]</scope>
    <source>
        <strain evidence="4 5">DSM 43889</strain>
    </source>
</reference>
<dbReference type="PANTHER" id="PTHR36834">
    <property type="entry name" value="MEMBRANE PROTEIN-RELATED"/>
    <property type="match status" value="1"/>
</dbReference>
<keyword evidence="5" id="KW-1185">Reference proteome</keyword>
<dbReference type="PANTHER" id="PTHR36834:SF1">
    <property type="entry name" value="INTEGRAL MEMBRANE PROTEIN"/>
    <property type="match status" value="1"/>
</dbReference>
<comment type="caution">
    <text evidence="4">The sequence shown here is derived from an EMBL/GenBank/DDBJ whole genome shotgun (WGS) entry which is preliminary data.</text>
</comment>
<feature type="transmembrane region" description="Helical" evidence="2">
    <location>
        <begin position="130"/>
        <end position="149"/>
    </location>
</feature>
<feature type="transmembrane region" description="Helical" evidence="2">
    <location>
        <begin position="37"/>
        <end position="58"/>
    </location>
</feature>
<feature type="transmembrane region" description="Helical" evidence="2">
    <location>
        <begin position="106"/>
        <end position="123"/>
    </location>
</feature>
<feature type="region of interest" description="Disordered" evidence="1">
    <location>
        <begin position="358"/>
        <end position="380"/>
    </location>
</feature>
<feature type="transmembrane region" description="Helical" evidence="2">
    <location>
        <begin position="296"/>
        <end position="318"/>
    </location>
</feature>
<sequence>MRVLPGVMAASVALTVAIVLFVPYVARQYRRRGRLGVGHAALAFAFLVYVLALVAYVLVPMPPLVPDFCSYHGGQRPQLEALGSLRGLPGVHATGGLRAVVMDADFQQFAMNIALFVPLGMFLRHMFRRGVVATLAIGVATTLFVEFTQLTGNWFVYPCPYRLFDVDDLIANTVGTGVGVVLAPLLRLVPGQRAVPDPGAPRPVTAGRRLLGMLCDLLLMWLGGNLALLPVEWALRTAAPLADSGWMVLLPALTPWSLPALVVLLVLLATGGTPGQHVVMLRFHRVGRRRPGAGRLLVAWLVGLGGLGVLAAAALAGWAPGAPLALGLAALHVVALVLVPGGRGMTGLLSGLHTVDSRPARPAGRAETPEAHVTGPGGST</sequence>
<protein>
    <submittedName>
        <fullName evidence="4">Glycopeptide antibiotics resistance protein</fullName>
    </submittedName>
</protein>
<dbReference type="EMBL" id="AUBJ02000001">
    <property type="protein sequence ID" value="MCP2334387.1"/>
    <property type="molecule type" value="Genomic_DNA"/>
</dbReference>